<dbReference type="InterPro" id="IPR021903">
    <property type="entry name" value="DUF3515"/>
</dbReference>
<evidence type="ECO:0008006" key="4">
    <source>
        <dbReference type="Google" id="ProtNLM"/>
    </source>
</evidence>
<dbReference type="RefSeq" id="WP_203828986.1">
    <property type="nucleotide sequence ID" value="NZ_BAAATY010000002.1"/>
</dbReference>
<evidence type="ECO:0000256" key="1">
    <source>
        <dbReference type="SAM" id="Phobius"/>
    </source>
</evidence>
<dbReference type="EMBL" id="BOMS01000117">
    <property type="protein sequence ID" value="GIE71064.1"/>
    <property type="molecule type" value="Genomic_DNA"/>
</dbReference>
<name>A0ABQ4BK56_9ACTN</name>
<evidence type="ECO:0000313" key="3">
    <source>
        <dbReference type="Proteomes" id="UP000624709"/>
    </source>
</evidence>
<proteinExistence type="predicted"/>
<dbReference type="Proteomes" id="UP000624709">
    <property type="component" value="Unassembled WGS sequence"/>
</dbReference>
<organism evidence="2 3">
    <name type="scientific">Actinoplanes palleronii</name>
    <dbReference type="NCBI Taxonomy" id="113570"/>
    <lineage>
        <taxon>Bacteria</taxon>
        <taxon>Bacillati</taxon>
        <taxon>Actinomycetota</taxon>
        <taxon>Actinomycetes</taxon>
        <taxon>Micromonosporales</taxon>
        <taxon>Micromonosporaceae</taxon>
        <taxon>Actinoplanes</taxon>
    </lineage>
</organism>
<keyword evidence="1" id="KW-0812">Transmembrane</keyword>
<keyword evidence="3" id="KW-1185">Reference proteome</keyword>
<evidence type="ECO:0000313" key="2">
    <source>
        <dbReference type="EMBL" id="GIE71064.1"/>
    </source>
</evidence>
<reference evidence="2 3" key="1">
    <citation type="submission" date="2021-01" db="EMBL/GenBank/DDBJ databases">
        <title>Whole genome shotgun sequence of Actinoplanes palleronii NBRC 14916.</title>
        <authorList>
            <person name="Komaki H."/>
            <person name="Tamura T."/>
        </authorList>
    </citation>
    <scope>NUCLEOTIDE SEQUENCE [LARGE SCALE GENOMIC DNA]</scope>
    <source>
        <strain evidence="2 3">NBRC 14916</strain>
    </source>
</reference>
<protein>
    <recommendedName>
        <fullName evidence="4">DUF3515 family protein</fullName>
    </recommendedName>
</protein>
<comment type="caution">
    <text evidence="2">The sequence shown here is derived from an EMBL/GenBank/DDBJ whole genome shotgun (WGS) entry which is preliminary data.</text>
</comment>
<gene>
    <name evidence="2" type="ORF">Apa02nite_071720</name>
</gene>
<dbReference type="Pfam" id="PF12028">
    <property type="entry name" value="DUF3515"/>
    <property type="match status" value="1"/>
</dbReference>
<keyword evidence="1" id="KW-1133">Transmembrane helix</keyword>
<accession>A0ABQ4BK56</accession>
<keyword evidence="1" id="KW-0472">Membrane</keyword>
<feature type="transmembrane region" description="Helical" evidence="1">
    <location>
        <begin position="25"/>
        <end position="46"/>
    </location>
</feature>
<sequence>MVDVDTPKDAPEKGAAAPDNATRIAAIWATVVAVPVVIIVGLVAFLQIDKARPAADPAPAASGPIVVPGTAVEVAAPILSARAAQVCLAVTAQLPAQVRNLPPRKVSAGPEQNAAYGEPPITVSCGVPQPKMCETVDDTSGSCVPLVADLLLMNRVCWYYSDGAGKSTFTTMDREIPVQVIVPAAYDKRAQWANEFSDTVVETDKSITEGVPSGCFP</sequence>